<comment type="similarity">
    <text evidence="4">Belongs to the GbsR family.</text>
</comment>
<dbReference type="InterPro" id="IPR036388">
    <property type="entry name" value="WH-like_DNA-bd_sf"/>
</dbReference>
<dbReference type="EMBL" id="FOGT01000019">
    <property type="protein sequence ID" value="SES36493.1"/>
    <property type="molecule type" value="Genomic_DNA"/>
</dbReference>
<dbReference type="PIRSF" id="PIRSF006707">
    <property type="entry name" value="MJ1563"/>
    <property type="match status" value="1"/>
</dbReference>
<evidence type="ECO:0000313" key="5">
    <source>
        <dbReference type="EMBL" id="SES36493.1"/>
    </source>
</evidence>
<name>A0A1H9WSY6_9BACI</name>
<organism evidence="5 6">
    <name type="scientific">Salipaludibacillus aurantiacus</name>
    <dbReference type="NCBI Taxonomy" id="1601833"/>
    <lineage>
        <taxon>Bacteria</taxon>
        <taxon>Bacillati</taxon>
        <taxon>Bacillota</taxon>
        <taxon>Bacilli</taxon>
        <taxon>Bacillales</taxon>
        <taxon>Bacillaceae</taxon>
    </lineage>
</organism>
<sequence length="187" mass="21513">MESNGDLDADLNKLEKARHRFISEIAKNVHLYGISPSVGRLYGTVFFSDKPMTLDEMSESLGMSKTSMSTGIRALYEANMVEQVWEKGVRKDLYKTEEDWYKSFSTVFITRWRNATEKNVTAIKETKSMLHELGETTSCDEIKEKVTRDLNRLTEAEAYYGWINDVISLFESGKIFDIVPKKQKVNT</sequence>
<dbReference type="Proteomes" id="UP000198571">
    <property type="component" value="Unassembled WGS sequence"/>
</dbReference>
<proteinExistence type="inferred from homology"/>
<evidence type="ECO:0000256" key="3">
    <source>
        <dbReference type="ARBA" id="ARBA00023163"/>
    </source>
</evidence>
<keyword evidence="1 4" id="KW-0805">Transcription regulation</keyword>
<evidence type="ECO:0000256" key="1">
    <source>
        <dbReference type="ARBA" id="ARBA00023015"/>
    </source>
</evidence>
<evidence type="ECO:0000313" key="6">
    <source>
        <dbReference type="Proteomes" id="UP000198571"/>
    </source>
</evidence>
<dbReference type="STRING" id="1601833.SAMN05518684_11945"/>
<dbReference type="Gene3D" id="1.10.10.10">
    <property type="entry name" value="Winged helix-like DNA-binding domain superfamily/Winged helix DNA-binding domain"/>
    <property type="match status" value="1"/>
</dbReference>
<dbReference type="PANTHER" id="PTHR38465:SF1">
    <property type="entry name" value="HTH-TYPE TRANSCRIPTIONAL REGULATOR MJ1563-RELATED"/>
    <property type="match status" value="1"/>
</dbReference>
<keyword evidence="2 4" id="KW-0238">DNA-binding</keyword>
<dbReference type="InterPro" id="IPR052362">
    <property type="entry name" value="HTH-GbsR_regulator"/>
</dbReference>
<keyword evidence="6" id="KW-1185">Reference proteome</keyword>
<dbReference type="OrthoDB" id="9800374at2"/>
<accession>A0A1H9WSY6</accession>
<dbReference type="CDD" id="cd00090">
    <property type="entry name" value="HTH_ARSR"/>
    <property type="match status" value="1"/>
</dbReference>
<dbReference type="GO" id="GO:0003677">
    <property type="term" value="F:DNA binding"/>
    <property type="evidence" value="ECO:0007669"/>
    <property type="project" value="UniProtKB-UniRule"/>
</dbReference>
<dbReference type="InterPro" id="IPR036390">
    <property type="entry name" value="WH_DNA-bd_sf"/>
</dbReference>
<protein>
    <recommendedName>
        <fullName evidence="4">HTH-type transcriptional regulator</fullName>
    </recommendedName>
</protein>
<evidence type="ECO:0000256" key="4">
    <source>
        <dbReference type="PIRNR" id="PIRNR006707"/>
    </source>
</evidence>
<dbReference type="PANTHER" id="PTHR38465">
    <property type="entry name" value="HTH-TYPE TRANSCRIPTIONAL REGULATOR MJ1563-RELATED"/>
    <property type="match status" value="1"/>
</dbReference>
<dbReference type="AlphaFoldDB" id="A0A1H9WSY6"/>
<dbReference type="InterPro" id="IPR011991">
    <property type="entry name" value="ArsR-like_HTH"/>
</dbReference>
<reference evidence="6" key="1">
    <citation type="submission" date="2016-10" db="EMBL/GenBank/DDBJ databases">
        <authorList>
            <person name="Varghese N."/>
            <person name="Submissions S."/>
        </authorList>
    </citation>
    <scope>NUCLEOTIDE SEQUENCE [LARGE SCALE GENOMIC DNA]</scope>
    <source>
        <strain evidence="6">S9</strain>
    </source>
</reference>
<dbReference type="SUPFAM" id="SSF46785">
    <property type="entry name" value="Winged helix' DNA-binding domain"/>
    <property type="match status" value="1"/>
</dbReference>
<dbReference type="InterPro" id="IPR026282">
    <property type="entry name" value="MJ1563"/>
</dbReference>
<gene>
    <name evidence="5" type="ORF">SAMN05518684_11945</name>
</gene>
<keyword evidence="3 4" id="KW-0804">Transcription</keyword>
<dbReference type="RefSeq" id="WP_093055115.1">
    <property type="nucleotide sequence ID" value="NZ_FOGT01000019.1"/>
</dbReference>
<evidence type="ECO:0000256" key="2">
    <source>
        <dbReference type="ARBA" id="ARBA00023125"/>
    </source>
</evidence>